<dbReference type="InterPro" id="IPR009057">
    <property type="entry name" value="Homeodomain-like_sf"/>
</dbReference>
<evidence type="ECO:0000256" key="9">
    <source>
        <dbReference type="ARBA" id="ARBA00024867"/>
    </source>
</evidence>
<dbReference type="InterPro" id="IPR001789">
    <property type="entry name" value="Sig_transdc_resp-reg_receiver"/>
</dbReference>
<evidence type="ECO:0000256" key="8">
    <source>
        <dbReference type="ARBA" id="ARBA00023163"/>
    </source>
</evidence>
<evidence type="ECO:0000259" key="11">
    <source>
        <dbReference type="PROSITE" id="PS01124"/>
    </source>
</evidence>
<dbReference type="Pfam" id="PF12833">
    <property type="entry name" value="HTH_18"/>
    <property type="match status" value="1"/>
</dbReference>
<dbReference type="InterPro" id="IPR051552">
    <property type="entry name" value="HptR"/>
</dbReference>
<dbReference type="GO" id="GO:0043565">
    <property type="term" value="F:sequence-specific DNA binding"/>
    <property type="evidence" value="ECO:0007669"/>
    <property type="project" value="InterPro"/>
</dbReference>
<dbReference type="PROSITE" id="PS50110">
    <property type="entry name" value="RESPONSE_REGULATORY"/>
    <property type="match status" value="1"/>
</dbReference>
<keyword evidence="8" id="KW-0804">Transcription</keyword>
<dbReference type="SUPFAM" id="SSF46689">
    <property type="entry name" value="Homeodomain-like"/>
    <property type="match status" value="1"/>
</dbReference>
<accession>A0A1M7XY31</accession>
<dbReference type="EMBL" id="FRFD01000003">
    <property type="protein sequence ID" value="SHO43911.1"/>
    <property type="molecule type" value="Genomic_DNA"/>
</dbReference>
<dbReference type="RefSeq" id="WP_073587123.1">
    <property type="nucleotide sequence ID" value="NZ_FRFD01000003.1"/>
</dbReference>
<evidence type="ECO:0000259" key="12">
    <source>
        <dbReference type="PROSITE" id="PS50110"/>
    </source>
</evidence>
<dbReference type="CDD" id="cd17536">
    <property type="entry name" value="REC_YesN-like"/>
    <property type="match status" value="1"/>
</dbReference>
<evidence type="ECO:0000256" key="1">
    <source>
        <dbReference type="ARBA" id="ARBA00004496"/>
    </source>
</evidence>
<evidence type="ECO:0000256" key="2">
    <source>
        <dbReference type="ARBA" id="ARBA00018672"/>
    </source>
</evidence>
<dbReference type="AlphaFoldDB" id="A0A1M7XY31"/>
<keyword evidence="6" id="KW-0805">Transcription regulation</keyword>
<dbReference type="InterPro" id="IPR020449">
    <property type="entry name" value="Tscrpt_reg_AraC-type_HTH"/>
</dbReference>
<evidence type="ECO:0000256" key="5">
    <source>
        <dbReference type="ARBA" id="ARBA00023012"/>
    </source>
</evidence>
<evidence type="ECO:0000256" key="7">
    <source>
        <dbReference type="ARBA" id="ARBA00023125"/>
    </source>
</evidence>
<evidence type="ECO:0000256" key="3">
    <source>
        <dbReference type="ARBA" id="ARBA00022490"/>
    </source>
</evidence>
<proteinExistence type="predicted"/>
<keyword evidence="5" id="KW-0902">Two-component regulatory system</keyword>
<dbReference type="GO" id="GO:0000160">
    <property type="term" value="P:phosphorelay signal transduction system"/>
    <property type="evidence" value="ECO:0007669"/>
    <property type="project" value="UniProtKB-KW"/>
</dbReference>
<reference evidence="13 14" key="1">
    <citation type="submission" date="2016-12" db="EMBL/GenBank/DDBJ databases">
        <authorList>
            <person name="Song W.-J."/>
            <person name="Kurnit D.M."/>
        </authorList>
    </citation>
    <scope>NUCLEOTIDE SEQUENCE [LARGE SCALE GENOMIC DNA]</scope>
    <source>
        <strain evidence="13 14">DSM 12503</strain>
    </source>
</reference>
<dbReference type="PROSITE" id="PS01124">
    <property type="entry name" value="HTH_ARAC_FAMILY_2"/>
    <property type="match status" value="1"/>
</dbReference>
<dbReference type="PRINTS" id="PR00032">
    <property type="entry name" value="HTHARAC"/>
</dbReference>
<evidence type="ECO:0000256" key="4">
    <source>
        <dbReference type="ARBA" id="ARBA00022553"/>
    </source>
</evidence>
<comment type="function">
    <text evidence="9">May play the central regulatory role in sporulation. It may be an element of the effector pathway responsible for the activation of sporulation genes in response to nutritional stress. Spo0A may act in concert with spo0H (a sigma factor) to control the expression of some genes that are critical to the sporulation process.</text>
</comment>
<protein>
    <recommendedName>
        <fullName evidence="2">Stage 0 sporulation protein A homolog</fullName>
    </recommendedName>
</protein>
<keyword evidence="4 10" id="KW-0597">Phosphoprotein</keyword>
<evidence type="ECO:0000256" key="10">
    <source>
        <dbReference type="PROSITE-ProRule" id="PRU00169"/>
    </source>
</evidence>
<dbReference type="SMART" id="SM00448">
    <property type="entry name" value="REC"/>
    <property type="match status" value="1"/>
</dbReference>
<feature type="modified residue" description="4-aspartylphosphate" evidence="10">
    <location>
        <position position="55"/>
    </location>
</feature>
<dbReference type="InterPro" id="IPR018060">
    <property type="entry name" value="HTH_AraC"/>
</dbReference>
<evidence type="ECO:0000313" key="13">
    <source>
        <dbReference type="EMBL" id="SHO43911.1"/>
    </source>
</evidence>
<dbReference type="Pfam" id="PF00072">
    <property type="entry name" value="Response_reg"/>
    <property type="match status" value="1"/>
</dbReference>
<dbReference type="Proteomes" id="UP000184612">
    <property type="component" value="Unassembled WGS sequence"/>
</dbReference>
<dbReference type="PANTHER" id="PTHR42713">
    <property type="entry name" value="HISTIDINE KINASE-RELATED"/>
    <property type="match status" value="1"/>
</dbReference>
<dbReference type="SMART" id="SM00342">
    <property type="entry name" value="HTH_ARAC"/>
    <property type="match status" value="1"/>
</dbReference>
<dbReference type="PROSITE" id="PS00041">
    <property type="entry name" value="HTH_ARAC_FAMILY_1"/>
    <property type="match status" value="1"/>
</dbReference>
<name>A0A1M7XY31_9FIRM</name>
<dbReference type="GO" id="GO:0003700">
    <property type="term" value="F:DNA-binding transcription factor activity"/>
    <property type="evidence" value="ECO:0007669"/>
    <property type="project" value="InterPro"/>
</dbReference>
<feature type="domain" description="Response regulatory" evidence="12">
    <location>
        <begin position="3"/>
        <end position="120"/>
    </location>
</feature>
<evidence type="ECO:0000313" key="14">
    <source>
        <dbReference type="Proteomes" id="UP000184612"/>
    </source>
</evidence>
<keyword evidence="3" id="KW-0963">Cytoplasm</keyword>
<dbReference type="STRING" id="1121345.SAMN02745217_00402"/>
<evidence type="ECO:0000256" key="6">
    <source>
        <dbReference type="ARBA" id="ARBA00023015"/>
    </source>
</evidence>
<sequence>MYRVVIIDDEEIILKGLRSVVDWEKFNCKIAGQADDGIEGIRLIEKVNPDIIFTDIRMPNMDGLEMLERIKPQLKEKEVTIMTGYGDLEYARQAIKYGVTRYLLKPSQLEEIEEALTCMVENLDESRGVKRDKIDNYLVEQVLKYVECHYDEKLTLSEIADKNFVSVWHLSKLISKYCNKNFKDIVNEVRMKYAKKFLLEGNYKVYEVSEKVGIYDITYFSKVFKRYNGCTPNEFRNQAKSDTGKNIR</sequence>
<keyword evidence="7" id="KW-0238">DNA-binding</keyword>
<keyword evidence="14" id="KW-1185">Reference proteome</keyword>
<comment type="subcellular location">
    <subcellularLocation>
        <location evidence="1">Cytoplasm</location>
    </subcellularLocation>
</comment>
<dbReference type="InterPro" id="IPR011006">
    <property type="entry name" value="CheY-like_superfamily"/>
</dbReference>
<dbReference type="GO" id="GO:0005737">
    <property type="term" value="C:cytoplasm"/>
    <property type="evidence" value="ECO:0007669"/>
    <property type="project" value="UniProtKB-SubCell"/>
</dbReference>
<dbReference type="InterPro" id="IPR018062">
    <property type="entry name" value="HTH_AraC-typ_CS"/>
</dbReference>
<gene>
    <name evidence="13" type="ORF">SAMN02745217_00402</name>
</gene>
<organism evidence="13 14">
    <name type="scientific">Anaerocolumna xylanovorans DSM 12503</name>
    <dbReference type="NCBI Taxonomy" id="1121345"/>
    <lineage>
        <taxon>Bacteria</taxon>
        <taxon>Bacillati</taxon>
        <taxon>Bacillota</taxon>
        <taxon>Clostridia</taxon>
        <taxon>Lachnospirales</taxon>
        <taxon>Lachnospiraceae</taxon>
        <taxon>Anaerocolumna</taxon>
    </lineage>
</organism>
<dbReference type="PANTHER" id="PTHR42713:SF3">
    <property type="entry name" value="TRANSCRIPTIONAL REGULATORY PROTEIN HPTR"/>
    <property type="match status" value="1"/>
</dbReference>
<dbReference type="Gene3D" id="3.40.50.2300">
    <property type="match status" value="1"/>
</dbReference>
<feature type="domain" description="HTH araC/xylS-type" evidence="11">
    <location>
        <begin position="140"/>
        <end position="238"/>
    </location>
</feature>
<dbReference type="SUPFAM" id="SSF52172">
    <property type="entry name" value="CheY-like"/>
    <property type="match status" value="1"/>
</dbReference>
<dbReference type="OrthoDB" id="1769137at2"/>
<dbReference type="Gene3D" id="1.10.10.60">
    <property type="entry name" value="Homeodomain-like"/>
    <property type="match status" value="2"/>
</dbReference>